<dbReference type="GO" id="GO:0032259">
    <property type="term" value="P:methylation"/>
    <property type="evidence" value="ECO:0007669"/>
    <property type="project" value="UniProtKB-KW"/>
</dbReference>
<comment type="caution">
    <text evidence="4">The sequence shown here is derived from an EMBL/GenBank/DDBJ whole genome shotgun (WGS) entry which is preliminary data.</text>
</comment>
<dbReference type="GO" id="GO:0008168">
    <property type="term" value="F:methyltransferase activity"/>
    <property type="evidence" value="ECO:0007669"/>
    <property type="project" value="UniProtKB-KW"/>
</dbReference>
<sequence length="216" mass="23832">MYERMHLLEKEDFDKLHQATLEIFKDVGVAFHEPEALEIFSRCGARVDGNVVFIEEGLVDKALESAPSEFQIEARNVEKSVTLGGQNLVLAPGYGSPFMVTKDGEQREAVMQDYDNFCKLVQTSKHIDMNGCLMVEPSDRPAATAHLDMLFSNIVLCDKPFLGSSVSRQAALDSIEMAGIAWGGKEKIKDRPVMMGIISSLSPLQYSVEMAGALIE</sequence>
<evidence type="ECO:0000313" key="4">
    <source>
        <dbReference type="EMBL" id="GAH01595.1"/>
    </source>
</evidence>
<feature type="non-terminal residue" evidence="4">
    <location>
        <position position="216"/>
    </location>
</feature>
<protein>
    <recommendedName>
        <fullName evidence="5">Trimethylamine methyltransferase</fullName>
    </recommendedName>
</protein>
<proteinExistence type="inferred from homology"/>
<name>X1D004_9ZZZZ</name>
<gene>
    <name evidence="4" type="ORF">S01H4_39716</name>
</gene>
<reference evidence="4" key="1">
    <citation type="journal article" date="2014" name="Front. Microbiol.">
        <title>High frequency of phylogenetically diverse reductive dehalogenase-homologous genes in deep subseafloor sedimentary metagenomes.</title>
        <authorList>
            <person name="Kawai M."/>
            <person name="Futagami T."/>
            <person name="Toyoda A."/>
            <person name="Takaki Y."/>
            <person name="Nishi S."/>
            <person name="Hori S."/>
            <person name="Arai W."/>
            <person name="Tsubouchi T."/>
            <person name="Morono Y."/>
            <person name="Uchiyama I."/>
            <person name="Ito T."/>
            <person name="Fujiyama A."/>
            <person name="Inagaki F."/>
            <person name="Takami H."/>
        </authorList>
    </citation>
    <scope>NUCLEOTIDE SEQUENCE</scope>
    <source>
        <strain evidence="4">Expedition CK06-06</strain>
    </source>
</reference>
<dbReference type="GO" id="GO:0015948">
    <property type="term" value="P:methanogenesis"/>
    <property type="evidence" value="ECO:0007669"/>
    <property type="project" value="InterPro"/>
</dbReference>
<dbReference type="InterPro" id="IPR038601">
    <property type="entry name" value="MttB-like_sf"/>
</dbReference>
<keyword evidence="3" id="KW-0808">Transferase</keyword>
<evidence type="ECO:0000256" key="3">
    <source>
        <dbReference type="ARBA" id="ARBA00022679"/>
    </source>
</evidence>
<evidence type="ECO:0008006" key="5">
    <source>
        <dbReference type="Google" id="ProtNLM"/>
    </source>
</evidence>
<dbReference type="Gene3D" id="3.20.20.480">
    <property type="entry name" value="Trimethylamine methyltransferase-like"/>
    <property type="match status" value="1"/>
</dbReference>
<comment type="similarity">
    <text evidence="1">Belongs to the trimethylamine methyltransferase family.</text>
</comment>
<dbReference type="AlphaFoldDB" id="X1D004"/>
<dbReference type="InterPro" id="IPR010426">
    <property type="entry name" value="MTTB_MeTrfase"/>
</dbReference>
<evidence type="ECO:0000256" key="2">
    <source>
        <dbReference type="ARBA" id="ARBA00022603"/>
    </source>
</evidence>
<dbReference type="Pfam" id="PF06253">
    <property type="entry name" value="MTTB"/>
    <property type="match status" value="1"/>
</dbReference>
<dbReference type="EMBL" id="BART01021548">
    <property type="protein sequence ID" value="GAH01595.1"/>
    <property type="molecule type" value="Genomic_DNA"/>
</dbReference>
<evidence type="ECO:0000256" key="1">
    <source>
        <dbReference type="ARBA" id="ARBA00007137"/>
    </source>
</evidence>
<keyword evidence="2" id="KW-0489">Methyltransferase</keyword>
<organism evidence="4">
    <name type="scientific">marine sediment metagenome</name>
    <dbReference type="NCBI Taxonomy" id="412755"/>
    <lineage>
        <taxon>unclassified sequences</taxon>
        <taxon>metagenomes</taxon>
        <taxon>ecological metagenomes</taxon>
    </lineage>
</organism>
<accession>X1D004</accession>